<dbReference type="GO" id="GO:0005524">
    <property type="term" value="F:ATP binding"/>
    <property type="evidence" value="ECO:0007669"/>
    <property type="project" value="UniProtKB-KW"/>
</dbReference>
<feature type="region of interest" description="Disordered" evidence="15">
    <location>
        <begin position="1"/>
        <end position="21"/>
    </location>
</feature>
<protein>
    <recommendedName>
        <fullName evidence="3">non-specific serine/threonine protein kinase</fullName>
        <ecNumber evidence="3">2.7.11.1</ecNumber>
    </recommendedName>
</protein>
<dbReference type="InterPro" id="IPR018247">
    <property type="entry name" value="EF_Hand_1_Ca_BS"/>
</dbReference>
<evidence type="ECO:0000313" key="18">
    <source>
        <dbReference type="EMBL" id="CAG9316619.1"/>
    </source>
</evidence>
<evidence type="ECO:0000256" key="13">
    <source>
        <dbReference type="ARBA" id="ARBA00047899"/>
    </source>
</evidence>
<comment type="cofactor">
    <cofactor evidence="1">
        <name>Mg(2+)</name>
        <dbReference type="ChEBI" id="CHEBI:18420"/>
    </cofactor>
</comment>
<keyword evidence="11" id="KW-0067">ATP-binding</keyword>
<dbReference type="CDD" id="cd00051">
    <property type="entry name" value="EFh"/>
    <property type="match status" value="2"/>
</dbReference>
<dbReference type="PROSITE" id="PS00018">
    <property type="entry name" value="EF_HAND_1"/>
    <property type="match status" value="4"/>
</dbReference>
<evidence type="ECO:0000256" key="5">
    <source>
        <dbReference type="ARBA" id="ARBA00022679"/>
    </source>
</evidence>
<dbReference type="InterPro" id="IPR011009">
    <property type="entry name" value="Kinase-like_dom_sf"/>
</dbReference>
<dbReference type="Gene3D" id="1.10.238.10">
    <property type="entry name" value="EF-hand"/>
    <property type="match status" value="2"/>
</dbReference>
<proteinExistence type="inferred from homology"/>
<keyword evidence="5" id="KW-0808">Transferase</keyword>
<comment type="subunit">
    <text evidence="2">Monomer.</text>
</comment>
<feature type="domain" description="EF-hand" evidence="17">
    <location>
        <begin position="422"/>
        <end position="457"/>
    </location>
</feature>
<gene>
    <name evidence="18" type="ORF">BSTOLATCC_MIC16727</name>
</gene>
<evidence type="ECO:0000256" key="11">
    <source>
        <dbReference type="ARBA" id="ARBA00022840"/>
    </source>
</evidence>
<organism evidence="18 19">
    <name type="scientific">Blepharisma stoltei</name>
    <dbReference type="NCBI Taxonomy" id="1481888"/>
    <lineage>
        <taxon>Eukaryota</taxon>
        <taxon>Sar</taxon>
        <taxon>Alveolata</taxon>
        <taxon>Ciliophora</taxon>
        <taxon>Postciliodesmatophora</taxon>
        <taxon>Heterotrichea</taxon>
        <taxon>Heterotrichida</taxon>
        <taxon>Blepharismidae</taxon>
        <taxon>Blepharisma</taxon>
    </lineage>
</organism>
<evidence type="ECO:0000313" key="19">
    <source>
        <dbReference type="Proteomes" id="UP001162131"/>
    </source>
</evidence>
<comment type="catalytic activity">
    <reaction evidence="13">
        <text>L-threonyl-[protein] + ATP = O-phospho-L-threonyl-[protein] + ADP + H(+)</text>
        <dbReference type="Rhea" id="RHEA:46608"/>
        <dbReference type="Rhea" id="RHEA-COMP:11060"/>
        <dbReference type="Rhea" id="RHEA-COMP:11605"/>
        <dbReference type="ChEBI" id="CHEBI:15378"/>
        <dbReference type="ChEBI" id="CHEBI:30013"/>
        <dbReference type="ChEBI" id="CHEBI:30616"/>
        <dbReference type="ChEBI" id="CHEBI:61977"/>
        <dbReference type="ChEBI" id="CHEBI:456216"/>
        <dbReference type="EC" id="2.7.11.1"/>
    </reaction>
</comment>
<keyword evidence="4" id="KW-0723">Serine/threonine-protein kinase</keyword>
<dbReference type="Gene3D" id="3.30.200.20">
    <property type="entry name" value="Phosphorylase Kinase, domain 1"/>
    <property type="match status" value="1"/>
</dbReference>
<dbReference type="FunFam" id="1.10.510.10:FF:000571">
    <property type="entry name" value="Maternal embryonic leucine zipper kinase"/>
    <property type="match status" value="1"/>
</dbReference>
<evidence type="ECO:0000256" key="1">
    <source>
        <dbReference type="ARBA" id="ARBA00001946"/>
    </source>
</evidence>
<dbReference type="InterPro" id="IPR050205">
    <property type="entry name" value="CDPK_Ser/Thr_kinases"/>
</dbReference>
<dbReference type="InterPro" id="IPR011992">
    <property type="entry name" value="EF-hand-dom_pair"/>
</dbReference>
<keyword evidence="19" id="KW-1185">Reference proteome</keyword>
<feature type="domain" description="EF-hand" evidence="17">
    <location>
        <begin position="386"/>
        <end position="421"/>
    </location>
</feature>
<dbReference type="SMART" id="SM00054">
    <property type="entry name" value="EFh"/>
    <property type="match status" value="4"/>
</dbReference>
<dbReference type="PROSITE" id="PS50222">
    <property type="entry name" value="EF_HAND_2"/>
    <property type="match status" value="4"/>
</dbReference>
<dbReference type="SUPFAM" id="SSF47473">
    <property type="entry name" value="EF-hand"/>
    <property type="match status" value="1"/>
</dbReference>
<evidence type="ECO:0000256" key="12">
    <source>
        <dbReference type="ARBA" id="ARBA00024334"/>
    </source>
</evidence>
<dbReference type="PROSITE" id="PS50011">
    <property type="entry name" value="PROTEIN_KINASE_DOM"/>
    <property type="match status" value="1"/>
</dbReference>
<dbReference type="Pfam" id="PF13499">
    <property type="entry name" value="EF-hand_7"/>
    <property type="match status" value="2"/>
</dbReference>
<sequence length="490" mass="55859">MGCSITTKFKNKPISDGTDEKSSQVIEINVQPGTFVQENEHHFNNVYRLGQLISSGPLVMLHACFNRETSLKRVVKIYRKDLITNEASKFAIEQEISILKSLDHPNIVRMLEFFEEVKRIYLVMEYCKGGDLFTELLSRPSFDEQKSAQVMEQLFAAVAYMHEHHIMHRNLKPENILLEEKHEILSIKVHHFGSARNFYGKKLISGQVGTSYYMAPEVISGEYNEKCDLWSCGVILYILLSGKPPFAGKNNDEILEKVKTGVYSLEEDPWPLISASAKDLIRKLLCPQKRRISAQEAHSHSWIVRRSEILPPSEELIHLVLSNLKSFHSTNTLRDAVHTFITSQCLSSKDTKALREVFRAMDLNGDGRLSRQELLQQYSIVMSPAEAELEVNKIMSEVDTDNSGFIDYTEFLKASIDSRVMLSTENLRYAFHMFDKDGSGTISLTELKRALEAEASDDRVWAQVLDQVDKNGDGQIDIEEFTNIVLSKIE</sequence>
<keyword evidence="8" id="KW-0547">Nucleotide-binding</keyword>
<feature type="domain" description="EF-hand" evidence="17">
    <location>
        <begin position="458"/>
        <end position="490"/>
    </location>
</feature>
<reference evidence="18" key="1">
    <citation type="submission" date="2021-09" db="EMBL/GenBank/DDBJ databases">
        <authorList>
            <consortium name="AG Swart"/>
            <person name="Singh M."/>
            <person name="Singh A."/>
            <person name="Seah K."/>
            <person name="Emmerich C."/>
        </authorList>
    </citation>
    <scope>NUCLEOTIDE SEQUENCE</scope>
    <source>
        <strain evidence="18">ATCC30299</strain>
    </source>
</reference>
<dbReference type="InterPro" id="IPR000719">
    <property type="entry name" value="Prot_kinase_dom"/>
</dbReference>
<evidence type="ECO:0000256" key="3">
    <source>
        <dbReference type="ARBA" id="ARBA00012513"/>
    </source>
</evidence>
<dbReference type="AlphaFoldDB" id="A0AAU9IWU1"/>
<evidence type="ECO:0000256" key="10">
    <source>
        <dbReference type="ARBA" id="ARBA00022837"/>
    </source>
</evidence>
<dbReference type="EC" id="2.7.11.1" evidence="3"/>
<keyword evidence="6" id="KW-0479">Metal-binding</keyword>
<evidence type="ECO:0000259" key="17">
    <source>
        <dbReference type="PROSITE" id="PS50222"/>
    </source>
</evidence>
<evidence type="ECO:0000256" key="8">
    <source>
        <dbReference type="ARBA" id="ARBA00022741"/>
    </source>
</evidence>
<keyword evidence="10" id="KW-0106">Calcium</keyword>
<keyword evidence="7" id="KW-0677">Repeat</keyword>
<dbReference type="Gene3D" id="1.10.510.10">
    <property type="entry name" value="Transferase(Phosphotransferase) domain 1"/>
    <property type="match status" value="1"/>
</dbReference>
<evidence type="ECO:0000256" key="14">
    <source>
        <dbReference type="ARBA" id="ARBA00048679"/>
    </source>
</evidence>
<name>A0AAU9IWU1_9CILI</name>
<dbReference type="Proteomes" id="UP001162131">
    <property type="component" value="Unassembled WGS sequence"/>
</dbReference>
<dbReference type="EMBL" id="CAJZBQ010000016">
    <property type="protein sequence ID" value="CAG9316619.1"/>
    <property type="molecule type" value="Genomic_DNA"/>
</dbReference>
<dbReference type="SUPFAM" id="SSF56112">
    <property type="entry name" value="Protein kinase-like (PK-like)"/>
    <property type="match status" value="1"/>
</dbReference>
<feature type="domain" description="EF-hand" evidence="17">
    <location>
        <begin position="349"/>
        <end position="384"/>
    </location>
</feature>
<evidence type="ECO:0000256" key="9">
    <source>
        <dbReference type="ARBA" id="ARBA00022777"/>
    </source>
</evidence>
<comment type="similarity">
    <text evidence="12">Belongs to the protein kinase superfamily. Ser/Thr protein kinase family. CDPK subfamily.</text>
</comment>
<keyword evidence="9" id="KW-0418">Kinase</keyword>
<dbReference type="Pfam" id="PF00069">
    <property type="entry name" value="Pkinase"/>
    <property type="match status" value="1"/>
</dbReference>
<dbReference type="GO" id="GO:0005509">
    <property type="term" value="F:calcium ion binding"/>
    <property type="evidence" value="ECO:0007669"/>
    <property type="project" value="InterPro"/>
</dbReference>
<dbReference type="CDD" id="cd05117">
    <property type="entry name" value="STKc_CAMK"/>
    <property type="match status" value="1"/>
</dbReference>
<dbReference type="InterPro" id="IPR002048">
    <property type="entry name" value="EF_hand_dom"/>
</dbReference>
<evidence type="ECO:0000256" key="6">
    <source>
        <dbReference type="ARBA" id="ARBA00022723"/>
    </source>
</evidence>
<dbReference type="FunFam" id="3.30.200.20:FF:000315">
    <property type="entry name" value="Calcium-dependent protein kinase 3"/>
    <property type="match status" value="1"/>
</dbReference>
<evidence type="ECO:0000256" key="4">
    <source>
        <dbReference type="ARBA" id="ARBA00022527"/>
    </source>
</evidence>
<comment type="catalytic activity">
    <reaction evidence="14">
        <text>L-seryl-[protein] + ATP = O-phospho-L-seryl-[protein] + ADP + H(+)</text>
        <dbReference type="Rhea" id="RHEA:17989"/>
        <dbReference type="Rhea" id="RHEA-COMP:9863"/>
        <dbReference type="Rhea" id="RHEA-COMP:11604"/>
        <dbReference type="ChEBI" id="CHEBI:15378"/>
        <dbReference type="ChEBI" id="CHEBI:29999"/>
        <dbReference type="ChEBI" id="CHEBI:30616"/>
        <dbReference type="ChEBI" id="CHEBI:83421"/>
        <dbReference type="ChEBI" id="CHEBI:456216"/>
        <dbReference type="EC" id="2.7.11.1"/>
    </reaction>
</comment>
<dbReference type="FunFam" id="1.10.238.10:FF:000585">
    <property type="entry name" value="Calcium-dependent protein kinase-a"/>
    <property type="match status" value="1"/>
</dbReference>
<evidence type="ECO:0000259" key="16">
    <source>
        <dbReference type="PROSITE" id="PS50011"/>
    </source>
</evidence>
<accession>A0AAU9IWU1</accession>
<evidence type="ECO:0000256" key="2">
    <source>
        <dbReference type="ARBA" id="ARBA00011245"/>
    </source>
</evidence>
<feature type="domain" description="Protein kinase" evidence="16">
    <location>
        <begin position="47"/>
        <end position="303"/>
    </location>
</feature>
<dbReference type="PANTHER" id="PTHR24349">
    <property type="entry name" value="SERINE/THREONINE-PROTEIN KINASE"/>
    <property type="match status" value="1"/>
</dbReference>
<evidence type="ECO:0000256" key="7">
    <source>
        <dbReference type="ARBA" id="ARBA00022737"/>
    </source>
</evidence>
<dbReference type="GO" id="GO:0004674">
    <property type="term" value="F:protein serine/threonine kinase activity"/>
    <property type="evidence" value="ECO:0007669"/>
    <property type="project" value="UniProtKB-KW"/>
</dbReference>
<comment type="caution">
    <text evidence="18">The sequence shown here is derived from an EMBL/GenBank/DDBJ whole genome shotgun (WGS) entry which is preliminary data.</text>
</comment>
<evidence type="ECO:0000256" key="15">
    <source>
        <dbReference type="SAM" id="MobiDB-lite"/>
    </source>
</evidence>